<gene>
    <name evidence="1" type="ORF">WJX72_005836</name>
</gene>
<reference evidence="1 2" key="1">
    <citation type="journal article" date="2024" name="Nat. Commun.">
        <title>Phylogenomics reveals the evolutionary origins of lichenization in chlorophyte algae.</title>
        <authorList>
            <person name="Puginier C."/>
            <person name="Libourel C."/>
            <person name="Otte J."/>
            <person name="Skaloud P."/>
            <person name="Haon M."/>
            <person name="Grisel S."/>
            <person name="Petersen M."/>
            <person name="Berrin J.G."/>
            <person name="Delaux P.M."/>
            <person name="Dal Grande F."/>
            <person name="Keller J."/>
        </authorList>
    </citation>
    <scope>NUCLEOTIDE SEQUENCE [LARGE SCALE GENOMIC DNA]</scope>
    <source>
        <strain evidence="1 2">SAG 2043</strain>
    </source>
</reference>
<proteinExistence type="predicted"/>
<protein>
    <submittedName>
        <fullName evidence="1">Uncharacterized protein</fullName>
    </submittedName>
</protein>
<dbReference type="AlphaFoldDB" id="A0AAW1P599"/>
<dbReference type="EMBL" id="JALJOR010000019">
    <property type="protein sequence ID" value="KAK9803929.1"/>
    <property type="molecule type" value="Genomic_DNA"/>
</dbReference>
<organism evidence="1 2">
    <name type="scientific">[Myrmecia] bisecta</name>
    <dbReference type="NCBI Taxonomy" id="41462"/>
    <lineage>
        <taxon>Eukaryota</taxon>
        <taxon>Viridiplantae</taxon>
        <taxon>Chlorophyta</taxon>
        <taxon>core chlorophytes</taxon>
        <taxon>Trebouxiophyceae</taxon>
        <taxon>Trebouxiales</taxon>
        <taxon>Trebouxiaceae</taxon>
        <taxon>Myrmecia</taxon>
    </lineage>
</organism>
<accession>A0AAW1P599</accession>
<dbReference type="Proteomes" id="UP001489004">
    <property type="component" value="Unassembled WGS sequence"/>
</dbReference>
<comment type="caution">
    <text evidence="1">The sequence shown here is derived from an EMBL/GenBank/DDBJ whole genome shotgun (WGS) entry which is preliminary data.</text>
</comment>
<evidence type="ECO:0000313" key="2">
    <source>
        <dbReference type="Proteomes" id="UP001489004"/>
    </source>
</evidence>
<sequence length="269" mass="29238">MMSARSVALYTADGGTVARLERAVAGDGQSLYLSLAAKHAEQKAPIKFGKCEGSIYDKAEKLKSLVPSVNGMQTDERERARAFNDAAAAHRTPAEMQFLGYPYGGATVLASMANLRDPSLEILTKTVVSSGTTFDCILPREQLEALQLRKQLDADGRPVLYRYADGFMQRYEDVLVTLYSDVTEDFVRQYPVQAKASTLPAYAFTERDDTGSARPNPGMMVCGTSLVFLSLCDAWPASKCQRGLEPARQCVGGSRGRAFRRGGNGRPSG</sequence>
<evidence type="ECO:0000313" key="1">
    <source>
        <dbReference type="EMBL" id="KAK9803929.1"/>
    </source>
</evidence>
<name>A0AAW1P599_9CHLO</name>
<keyword evidence="2" id="KW-1185">Reference proteome</keyword>